<sequence length="107" mass="12031">MWGFPLEQGLVQGQATNRSSGKKEEITVFCCQKLQPRAPCCFMGVWLTEETSDCIVLRKEASADKCFIVSLTIHLLRWLIKSGSGLNKRGSPEDSDQTNRTSQKSRH</sequence>
<protein>
    <submittedName>
        <fullName evidence="2">Uncharacterized protein</fullName>
    </submittedName>
</protein>
<dbReference type="AlphaFoldDB" id="A0AAV2MLV5"/>
<evidence type="ECO:0000256" key="1">
    <source>
        <dbReference type="SAM" id="MobiDB-lite"/>
    </source>
</evidence>
<dbReference type="Proteomes" id="UP001497482">
    <property type="component" value="Chromosome 8"/>
</dbReference>
<evidence type="ECO:0000313" key="3">
    <source>
        <dbReference type="Proteomes" id="UP001497482"/>
    </source>
</evidence>
<dbReference type="EMBL" id="OZ035830">
    <property type="protein sequence ID" value="CAL1614106.1"/>
    <property type="molecule type" value="Genomic_DNA"/>
</dbReference>
<name>A0AAV2MLV5_KNICA</name>
<evidence type="ECO:0000313" key="2">
    <source>
        <dbReference type="EMBL" id="CAL1614106.1"/>
    </source>
</evidence>
<feature type="region of interest" description="Disordered" evidence="1">
    <location>
        <begin position="84"/>
        <end position="107"/>
    </location>
</feature>
<reference evidence="2 3" key="1">
    <citation type="submission" date="2024-04" db="EMBL/GenBank/DDBJ databases">
        <authorList>
            <person name="Waldvogel A.-M."/>
            <person name="Schoenle A."/>
        </authorList>
    </citation>
    <scope>NUCLEOTIDE SEQUENCE [LARGE SCALE GENOMIC DNA]</scope>
</reference>
<accession>A0AAV2MLV5</accession>
<gene>
    <name evidence="2" type="ORF">KC01_LOCUS40186</name>
</gene>
<proteinExistence type="predicted"/>
<keyword evidence="3" id="KW-1185">Reference proteome</keyword>
<organism evidence="2 3">
    <name type="scientific">Knipowitschia caucasica</name>
    <name type="common">Caucasian dwarf goby</name>
    <name type="synonym">Pomatoschistus caucasicus</name>
    <dbReference type="NCBI Taxonomy" id="637954"/>
    <lineage>
        <taxon>Eukaryota</taxon>
        <taxon>Metazoa</taxon>
        <taxon>Chordata</taxon>
        <taxon>Craniata</taxon>
        <taxon>Vertebrata</taxon>
        <taxon>Euteleostomi</taxon>
        <taxon>Actinopterygii</taxon>
        <taxon>Neopterygii</taxon>
        <taxon>Teleostei</taxon>
        <taxon>Neoteleostei</taxon>
        <taxon>Acanthomorphata</taxon>
        <taxon>Gobiaria</taxon>
        <taxon>Gobiiformes</taxon>
        <taxon>Gobioidei</taxon>
        <taxon>Gobiidae</taxon>
        <taxon>Gobiinae</taxon>
        <taxon>Knipowitschia</taxon>
    </lineage>
</organism>
<feature type="compositionally biased region" description="Polar residues" evidence="1">
    <location>
        <begin position="98"/>
        <end position="107"/>
    </location>
</feature>